<dbReference type="AlphaFoldDB" id="A0A1Y1U7J9"/>
<keyword evidence="4 8" id="KW-0812">Transmembrane</keyword>
<reference evidence="11 12" key="1">
    <citation type="submission" date="2017-03" db="EMBL/GenBank/DDBJ databases">
        <title>Widespread Adenine N6-methylation of Active Genes in Fungi.</title>
        <authorList>
            <consortium name="DOE Joint Genome Institute"/>
            <person name="Mondo S.J."/>
            <person name="Dannebaum R.O."/>
            <person name="Kuo R.C."/>
            <person name="Louie K.B."/>
            <person name="Bewick A.J."/>
            <person name="Labutti K."/>
            <person name="Haridas S."/>
            <person name="Kuo A."/>
            <person name="Salamov A."/>
            <person name="Ahrendt S.R."/>
            <person name="Lau R."/>
            <person name="Bowen B.P."/>
            <person name="Lipzen A."/>
            <person name="Sullivan W."/>
            <person name="Andreopoulos W.B."/>
            <person name="Clum A."/>
            <person name="Lindquist E."/>
            <person name="Daum C."/>
            <person name="Northen T.R."/>
            <person name="Ramamoorthy G."/>
            <person name="Schmitz R.J."/>
            <person name="Gryganskyi A."/>
            <person name="Culley D."/>
            <person name="Magnuson J."/>
            <person name="James T.Y."/>
            <person name="O'Malley M.A."/>
            <person name="Stajich J.E."/>
            <person name="Spatafora J.W."/>
            <person name="Visel A."/>
            <person name="Grigoriev I.V."/>
        </authorList>
    </citation>
    <scope>NUCLEOTIDE SEQUENCE [LARGE SCALE GENOMIC DNA]</scope>
    <source>
        <strain evidence="11 12">NRRL Y-17943</strain>
    </source>
</reference>
<evidence type="ECO:0000256" key="8">
    <source>
        <dbReference type="PROSITE-ProRule" id="PRU00282"/>
    </source>
</evidence>
<evidence type="ECO:0000313" key="12">
    <source>
        <dbReference type="Proteomes" id="UP000193218"/>
    </source>
</evidence>
<gene>
    <name evidence="11" type="ORF">BD324DRAFT_638012</name>
</gene>
<feature type="region of interest" description="Disordered" evidence="10">
    <location>
        <begin position="308"/>
        <end position="330"/>
    </location>
</feature>
<feature type="repeat" description="Solcar" evidence="8">
    <location>
        <begin position="138"/>
        <end position="230"/>
    </location>
</feature>
<keyword evidence="6" id="KW-1133">Transmembrane helix</keyword>
<dbReference type="PROSITE" id="PS50920">
    <property type="entry name" value="SOLCAR"/>
    <property type="match status" value="3"/>
</dbReference>
<dbReference type="PANTHER" id="PTHR45939:SF1">
    <property type="entry name" value="MITOCHONDRIAL THIAMINE PYROPHOSPHATE CARRIER 1-RELATED"/>
    <property type="match status" value="1"/>
</dbReference>
<dbReference type="InParanoid" id="A0A1Y1U7J9"/>
<keyword evidence="5" id="KW-0677">Repeat</keyword>
<evidence type="ECO:0000256" key="10">
    <source>
        <dbReference type="SAM" id="MobiDB-lite"/>
    </source>
</evidence>
<dbReference type="OrthoDB" id="446044at2759"/>
<evidence type="ECO:0000256" key="6">
    <source>
        <dbReference type="ARBA" id="ARBA00022989"/>
    </source>
</evidence>
<evidence type="ECO:0000256" key="5">
    <source>
        <dbReference type="ARBA" id="ARBA00022737"/>
    </source>
</evidence>
<dbReference type="GO" id="GO:0016020">
    <property type="term" value="C:membrane"/>
    <property type="evidence" value="ECO:0007669"/>
    <property type="project" value="UniProtKB-SubCell"/>
</dbReference>
<feature type="repeat" description="Solcar" evidence="8">
    <location>
        <begin position="243"/>
        <end position="380"/>
    </location>
</feature>
<dbReference type="InterPro" id="IPR018108">
    <property type="entry name" value="MCP_transmembrane"/>
</dbReference>
<dbReference type="PANTHER" id="PTHR45939">
    <property type="entry name" value="PEROXISOMAL MEMBRANE PROTEIN PMP34-RELATED"/>
    <property type="match status" value="1"/>
</dbReference>
<evidence type="ECO:0000256" key="1">
    <source>
        <dbReference type="ARBA" id="ARBA00004141"/>
    </source>
</evidence>
<dbReference type="RefSeq" id="XP_021868297.1">
    <property type="nucleotide sequence ID" value="XM_022017070.1"/>
</dbReference>
<feature type="repeat" description="Solcar" evidence="8">
    <location>
        <begin position="8"/>
        <end position="127"/>
    </location>
</feature>
<dbReference type="InterPro" id="IPR023395">
    <property type="entry name" value="MCP_dom_sf"/>
</dbReference>
<dbReference type="Proteomes" id="UP000193218">
    <property type="component" value="Unassembled WGS sequence"/>
</dbReference>
<protein>
    <submittedName>
        <fullName evidence="11">Mitochondrial carrier domain-containing protein</fullName>
    </submittedName>
</protein>
<keyword evidence="3 9" id="KW-0813">Transport</keyword>
<dbReference type="SUPFAM" id="SSF103506">
    <property type="entry name" value="Mitochondrial carrier"/>
    <property type="match status" value="1"/>
</dbReference>
<evidence type="ECO:0000313" key="11">
    <source>
        <dbReference type="EMBL" id="ORX34009.1"/>
    </source>
</evidence>
<evidence type="ECO:0000256" key="9">
    <source>
        <dbReference type="RuleBase" id="RU000488"/>
    </source>
</evidence>
<comment type="caution">
    <text evidence="11">The sequence shown here is derived from an EMBL/GenBank/DDBJ whole genome shotgun (WGS) entry which is preliminary data.</text>
</comment>
<dbReference type="GO" id="GO:0015217">
    <property type="term" value="F:ADP transmembrane transporter activity"/>
    <property type="evidence" value="ECO:0007669"/>
    <property type="project" value="TreeGrafter"/>
</dbReference>
<dbReference type="Pfam" id="PF00153">
    <property type="entry name" value="Mito_carr"/>
    <property type="match status" value="4"/>
</dbReference>
<name>A0A1Y1U7J9_9TREE</name>
<sequence length="401" mass="42927">MSSSRPPLTPIGSALAGALGAVVSNAVVYPLDTVKTRLQALPDGPSLPSHATVPVPRPAKGVLGRDVIRIPERLWARIKKLKMLAMLIKIVKTEGLGGTFKGFTANMLNTFSQQFAYFFFHTWIRKAAMARLYNPHSLSTSSELLLGAAAGALAQIFTIPVSVVATRQQLWTPSDQDRSAGVYGLSLLETAKEIVEESGPSGLWTGLKPGLVLTVNPAITYGAFERIKSYVLSSREGGGGAGLSMMENFFIGVTSKAIATIVTYPYIFAKVRLQAKAGDNGPVPELAALEASVEKGVSYADAAAQEPASSAPVVAGPEKGVDPKRHPRPKHKHAGAITLLRAVYAEKGFGGWYQGIAAQLIKAVLCQGILFVSKDQFERWTWLILITLARLRARIPLVAKT</sequence>
<comment type="subcellular location">
    <subcellularLocation>
        <location evidence="1">Membrane</location>
        <topology evidence="1">Multi-pass membrane protein</topology>
    </subcellularLocation>
</comment>
<organism evidence="11 12">
    <name type="scientific">Kockovaella imperatae</name>
    <dbReference type="NCBI Taxonomy" id="4999"/>
    <lineage>
        <taxon>Eukaryota</taxon>
        <taxon>Fungi</taxon>
        <taxon>Dikarya</taxon>
        <taxon>Basidiomycota</taxon>
        <taxon>Agaricomycotina</taxon>
        <taxon>Tremellomycetes</taxon>
        <taxon>Tremellales</taxon>
        <taxon>Cuniculitremaceae</taxon>
        <taxon>Kockovaella</taxon>
    </lineage>
</organism>
<evidence type="ECO:0000256" key="4">
    <source>
        <dbReference type="ARBA" id="ARBA00022692"/>
    </source>
</evidence>
<comment type="similarity">
    <text evidence="2 9">Belongs to the mitochondrial carrier (TC 2.A.29) family.</text>
</comment>
<dbReference type="GeneID" id="33558879"/>
<proteinExistence type="inferred from homology"/>
<accession>A0A1Y1U7J9</accession>
<keyword evidence="7 8" id="KW-0472">Membrane</keyword>
<keyword evidence="12" id="KW-1185">Reference proteome</keyword>
<evidence type="ECO:0000256" key="7">
    <source>
        <dbReference type="ARBA" id="ARBA00023136"/>
    </source>
</evidence>
<dbReference type="EMBL" id="NBSH01000016">
    <property type="protein sequence ID" value="ORX34009.1"/>
    <property type="molecule type" value="Genomic_DNA"/>
</dbReference>
<dbReference type="Gene3D" id="1.50.40.10">
    <property type="entry name" value="Mitochondrial carrier domain"/>
    <property type="match status" value="2"/>
</dbReference>
<dbReference type="STRING" id="4999.A0A1Y1U7J9"/>
<dbReference type="InterPro" id="IPR052217">
    <property type="entry name" value="Mito/Peroxisomal_Carrier"/>
</dbReference>
<evidence type="ECO:0000256" key="2">
    <source>
        <dbReference type="ARBA" id="ARBA00006375"/>
    </source>
</evidence>
<evidence type="ECO:0000256" key="3">
    <source>
        <dbReference type="ARBA" id="ARBA00022448"/>
    </source>
</evidence>